<feature type="domain" description="Lysozyme inhibitor LprI-like N-terminal" evidence="2">
    <location>
        <begin position="88"/>
        <end position="167"/>
    </location>
</feature>
<dbReference type="Gene3D" id="1.20.1270.180">
    <property type="match status" value="1"/>
</dbReference>
<dbReference type="Pfam" id="PF07007">
    <property type="entry name" value="LprI"/>
    <property type="match status" value="1"/>
</dbReference>
<evidence type="ECO:0000259" key="2">
    <source>
        <dbReference type="Pfam" id="PF07007"/>
    </source>
</evidence>
<reference evidence="3 4" key="1">
    <citation type="submission" date="2021-03" db="EMBL/GenBank/DDBJ databases">
        <authorList>
            <person name="So Y."/>
        </authorList>
    </citation>
    <scope>NUCLEOTIDE SEQUENCE [LARGE SCALE GENOMIC DNA]</scope>
    <source>
        <strain evidence="3 4">PWR1</strain>
    </source>
</reference>
<dbReference type="RefSeq" id="WP_209352746.1">
    <property type="nucleotide sequence ID" value="NZ_JAGIYZ010000015.1"/>
</dbReference>
<feature type="signal peptide" evidence="1">
    <location>
        <begin position="1"/>
        <end position="21"/>
    </location>
</feature>
<keyword evidence="4" id="KW-1185">Reference proteome</keyword>
<protein>
    <submittedName>
        <fullName evidence="3">DUF1311 domain-containing protein</fullName>
    </submittedName>
</protein>
<accession>A0ABS4AVH2</accession>
<proteinExistence type="predicted"/>
<evidence type="ECO:0000313" key="3">
    <source>
        <dbReference type="EMBL" id="MBP0465354.1"/>
    </source>
</evidence>
<comment type="caution">
    <text evidence="3">The sequence shown here is derived from an EMBL/GenBank/DDBJ whole genome shotgun (WGS) entry which is preliminary data.</text>
</comment>
<name>A0ABS4AVH2_9PROT</name>
<dbReference type="InterPro" id="IPR009739">
    <property type="entry name" value="LprI-like_N"/>
</dbReference>
<feature type="chain" id="PRO_5047132852" evidence="1">
    <location>
        <begin position="22"/>
        <end position="186"/>
    </location>
</feature>
<dbReference type="EMBL" id="JAGIYZ010000015">
    <property type="protein sequence ID" value="MBP0465354.1"/>
    <property type="molecule type" value="Genomic_DNA"/>
</dbReference>
<sequence>MRRLAFLLTLLVLAAPLRAQRAPDGPRPLPAERAWLEACVLSALAHPPRAAFGRCAWRITSTCRGEPGEGLLVARLPPALPGRPMPAESCAQVEAALWQQQMDRWLREVGLLAPAAQQEPLRRAQRAFLAFRDAGCAAERALAPPAEAAANELSCRLEKTALRALDLKRLRDEMWLLIAAASVEGP</sequence>
<evidence type="ECO:0000313" key="4">
    <source>
        <dbReference type="Proteomes" id="UP000680815"/>
    </source>
</evidence>
<keyword evidence="1" id="KW-0732">Signal</keyword>
<gene>
    <name evidence="3" type="ORF">J5Y09_15620</name>
</gene>
<organism evidence="3 4">
    <name type="scientific">Roseomonas nitratireducens</name>
    <dbReference type="NCBI Taxonomy" id="2820810"/>
    <lineage>
        <taxon>Bacteria</taxon>
        <taxon>Pseudomonadati</taxon>
        <taxon>Pseudomonadota</taxon>
        <taxon>Alphaproteobacteria</taxon>
        <taxon>Acetobacterales</taxon>
        <taxon>Roseomonadaceae</taxon>
        <taxon>Roseomonas</taxon>
    </lineage>
</organism>
<dbReference type="Proteomes" id="UP000680815">
    <property type="component" value="Unassembled WGS sequence"/>
</dbReference>
<evidence type="ECO:0000256" key="1">
    <source>
        <dbReference type="SAM" id="SignalP"/>
    </source>
</evidence>